<dbReference type="EMBL" id="UFVQ01000003">
    <property type="protein sequence ID" value="STD04159.1"/>
    <property type="molecule type" value="Genomic_DNA"/>
</dbReference>
<dbReference type="KEGG" id="ccau:EG346_24035"/>
<sequence>MKDELQNIISGKSQVRHGDAIQKVSHYLRAGKSTGKTSGTGKQVKSEEAALLKQYCNQHNFWIDTIDISSFVSSGAEQKVYLFNNYKVIKLNDSIYYEKWLDYLNNLLLNNYFFPDTAYELIGFHESENILYAVVEQDFIESDKLTDLEHVKLFLLSNGFVNHRNNDYNHPELGIILEDLHDENVLTFQGNLFFIDTVFYLTEQFQP</sequence>
<proteinExistence type="predicted"/>
<reference evidence="1" key="3">
    <citation type="submission" date="2018-11" db="EMBL/GenBank/DDBJ databases">
        <title>Proposal to divide the Flavobacteriaceae and reorganize its genera based on Amino Acid Identity values calculated from whole genome sequences.</title>
        <authorList>
            <person name="Nicholson A.C."/>
            <person name="Gulvik C.A."/>
            <person name="Whitney A.M."/>
            <person name="Humrighouse B.W."/>
            <person name="Bell M."/>
            <person name="Holmes B."/>
            <person name="Steigerwalt A."/>
            <person name="Villarma A."/>
            <person name="Sheth M."/>
            <person name="Batra D."/>
            <person name="Pryor J."/>
            <person name="Bernardet J.-F."/>
            <person name="Hugo C."/>
            <person name="Kampfer P."/>
            <person name="Newman J."/>
            <person name="Mcquiston J.R."/>
        </authorList>
    </citation>
    <scope>NUCLEOTIDE SEQUENCE [LARGE SCALE GENOMIC DNA]</scope>
    <source>
        <strain evidence="1">G0188</strain>
    </source>
</reference>
<dbReference type="RefSeq" id="WP_123882349.1">
    <property type="nucleotide sequence ID" value="NZ_CP033920.1"/>
</dbReference>
<evidence type="ECO:0000313" key="1">
    <source>
        <dbReference type="EMBL" id="AZA51056.1"/>
    </source>
</evidence>
<evidence type="ECO:0000313" key="3">
    <source>
        <dbReference type="Proteomes" id="UP000255224"/>
    </source>
</evidence>
<dbReference type="AlphaFoldDB" id="A0A376E7T1"/>
<protein>
    <submittedName>
        <fullName evidence="2">Uncharacterized protein</fullName>
    </submittedName>
</protein>
<gene>
    <name evidence="1" type="ORF">EG346_24035</name>
    <name evidence="2" type="ORF">NCTC13533_03589</name>
</gene>
<evidence type="ECO:0000313" key="4">
    <source>
        <dbReference type="Proteomes" id="UP000273270"/>
    </source>
</evidence>
<accession>A0A376E7T1</accession>
<reference evidence="2 3" key="1">
    <citation type="submission" date="2018-06" db="EMBL/GenBank/DDBJ databases">
        <authorList>
            <consortium name="Pathogen Informatics"/>
            <person name="Doyle S."/>
        </authorList>
    </citation>
    <scope>NUCLEOTIDE SEQUENCE [LARGE SCALE GENOMIC DNA]</scope>
    <source>
        <strain evidence="2 3">NCTC13533</strain>
    </source>
</reference>
<evidence type="ECO:0000313" key="2">
    <source>
        <dbReference type="EMBL" id="STD04159.1"/>
    </source>
</evidence>
<dbReference type="InterPro" id="IPR041055">
    <property type="entry name" value="Kinase-PolyVal"/>
</dbReference>
<dbReference type="Proteomes" id="UP000255224">
    <property type="component" value="Unassembled WGS sequence"/>
</dbReference>
<keyword evidence="4" id="KW-1185">Reference proteome</keyword>
<reference evidence="4" key="2">
    <citation type="submission" date="2018-11" db="EMBL/GenBank/DDBJ databases">
        <title>Proposal to divide the Flavobacteriaceae and reorganize its genera based on Amino Acid Identity values calculated from whole genome sequences.</title>
        <authorList>
            <person name="Nicholson A.C."/>
            <person name="Gulvik C.A."/>
            <person name="Whitney A.M."/>
            <person name="Humrighouse B.W."/>
            <person name="Bell M."/>
            <person name="Holmes B."/>
            <person name="Steigerwalt A.G."/>
            <person name="Villarma A."/>
            <person name="Sheth M."/>
            <person name="Batra D."/>
            <person name="Pryor J."/>
            <person name="Bernardet J.-F."/>
            <person name="Hugo C."/>
            <person name="Kampfer P."/>
            <person name="Newman J."/>
            <person name="McQuiston J.R."/>
        </authorList>
    </citation>
    <scope>NUCLEOTIDE SEQUENCE [LARGE SCALE GENOMIC DNA]</scope>
    <source>
        <strain evidence="4">G0188</strain>
    </source>
</reference>
<dbReference type="Pfam" id="PF18762">
    <property type="entry name" value="Kinase-PolyVal"/>
    <property type="match status" value="1"/>
</dbReference>
<dbReference type="OrthoDB" id="1079625at2"/>
<dbReference type="EMBL" id="CP033920">
    <property type="protein sequence ID" value="AZA51056.1"/>
    <property type="molecule type" value="Genomic_DNA"/>
</dbReference>
<accession>A0A3G6MC95</accession>
<organism evidence="2 3">
    <name type="scientific">Chryseobacterium carnipullorum</name>
    <dbReference type="NCBI Taxonomy" id="1124835"/>
    <lineage>
        <taxon>Bacteria</taxon>
        <taxon>Pseudomonadati</taxon>
        <taxon>Bacteroidota</taxon>
        <taxon>Flavobacteriia</taxon>
        <taxon>Flavobacteriales</taxon>
        <taxon>Weeksellaceae</taxon>
        <taxon>Chryseobacterium group</taxon>
        <taxon>Chryseobacterium</taxon>
    </lineage>
</organism>
<name>A0A376E7T1_CHRCU</name>
<dbReference type="Proteomes" id="UP000273270">
    <property type="component" value="Chromosome"/>
</dbReference>